<dbReference type="RefSeq" id="WP_275043563.1">
    <property type="nucleotide sequence ID" value="NZ_JASGZG010000004.1"/>
</dbReference>
<evidence type="ECO:0000313" key="1">
    <source>
        <dbReference type="EMBL" id="KJU93861.1"/>
    </source>
</evidence>
<comment type="caution">
    <text evidence="1">The sequence shown here is derived from an EMBL/GenBank/DDBJ whole genome shotgun (WGS) entry which is preliminary data.</text>
</comment>
<dbReference type="Proteomes" id="UP000033405">
    <property type="component" value="Unassembled WGS sequence"/>
</dbReference>
<proteinExistence type="predicted"/>
<organism evidence="1 2">
    <name type="scientific">Streptococcus infantis</name>
    <dbReference type="NCBI Taxonomy" id="68892"/>
    <lineage>
        <taxon>Bacteria</taxon>
        <taxon>Bacillati</taxon>
        <taxon>Bacillota</taxon>
        <taxon>Bacilli</taxon>
        <taxon>Lactobacillales</taxon>
        <taxon>Streptococcaceae</taxon>
        <taxon>Streptococcus</taxon>
    </lineage>
</organism>
<accession>A0A0F3HI40</accession>
<dbReference type="AlphaFoldDB" id="A0A0F3HI40"/>
<gene>
    <name evidence="1" type="ORF">TZ96_00766</name>
</gene>
<sequence>MGKWTCRCGQAMNDHQAPDPNAYSVYSDEFLAEISQAELF</sequence>
<name>A0A0F3HI40_9STRE</name>
<reference evidence="1 2" key="1">
    <citation type="submission" date="2015-02" db="EMBL/GenBank/DDBJ databases">
        <title>Evolution of amylase-binding proteins of oral streptococcal species.</title>
        <authorList>
            <person name="Haase E.M."/>
        </authorList>
    </citation>
    <scope>NUCLEOTIDE SEQUENCE [LARGE SCALE GENOMIC DNA]</scope>
    <source>
        <strain evidence="1 2">UC6950A</strain>
    </source>
</reference>
<dbReference type="EMBL" id="JYOV01000010">
    <property type="protein sequence ID" value="KJU93861.1"/>
    <property type="molecule type" value="Genomic_DNA"/>
</dbReference>
<evidence type="ECO:0000313" key="2">
    <source>
        <dbReference type="Proteomes" id="UP000033405"/>
    </source>
</evidence>
<dbReference type="PATRIC" id="fig|28037.218.peg.739"/>
<protein>
    <submittedName>
        <fullName evidence="1">Uncharacterized protein</fullName>
    </submittedName>
</protein>